<keyword evidence="2" id="KW-1185">Reference proteome</keyword>
<dbReference type="RefSeq" id="WP_062252346.1">
    <property type="nucleotide sequence ID" value="NZ_CP014229.1"/>
</dbReference>
<gene>
    <name evidence="1" type="ORF">AXF13_07825</name>
</gene>
<sequence>MFGNNGSTSDGWMDALVERRQRLKQLDETRTIRDKYHTEMMDLIGQYNDLREKFSETCRTMHIIAAERDAAYDILRENQSNLGLSREEINVRISRQRELAEKDFDS</sequence>
<dbReference type="AlphaFoldDB" id="A0A0X8JJX2"/>
<dbReference type="STRING" id="44742.AXF13_07825"/>
<dbReference type="EMBL" id="CP014229">
    <property type="protein sequence ID" value="AMD90032.1"/>
    <property type="molecule type" value="Genomic_DNA"/>
</dbReference>
<evidence type="ECO:0000313" key="1">
    <source>
        <dbReference type="EMBL" id="AMD90032.1"/>
    </source>
</evidence>
<proteinExistence type="predicted"/>
<accession>A0A0X8JJX2</accession>
<reference evidence="2" key="1">
    <citation type="submission" date="2016-02" db="EMBL/GenBank/DDBJ databases">
        <authorList>
            <person name="Holder M.E."/>
            <person name="Ajami N.J."/>
            <person name="Petrosino J.F."/>
        </authorList>
    </citation>
    <scope>NUCLEOTIDE SEQUENCE [LARGE SCALE GENOMIC DNA]</scope>
    <source>
        <strain evidence="2">CCUG 45958</strain>
    </source>
</reference>
<dbReference type="KEGG" id="dfi:AXF13_07825"/>
<evidence type="ECO:0000313" key="2">
    <source>
        <dbReference type="Proteomes" id="UP000069241"/>
    </source>
</evidence>
<dbReference type="Proteomes" id="UP000069241">
    <property type="component" value="Chromosome"/>
</dbReference>
<protein>
    <submittedName>
        <fullName evidence="1">Uncharacterized protein</fullName>
    </submittedName>
</protein>
<name>A0A0X8JJX2_9BACT</name>
<organism evidence="1 2">
    <name type="scientific">Desulfovibrio fairfieldensis</name>
    <dbReference type="NCBI Taxonomy" id="44742"/>
    <lineage>
        <taxon>Bacteria</taxon>
        <taxon>Pseudomonadati</taxon>
        <taxon>Thermodesulfobacteriota</taxon>
        <taxon>Desulfovibrionia</taxon>
        <taxon>Desulfovibrionales</taxon>
        <taxon>Desulfovibrionaceae</taxon>
        <taxon>Desulfovibrio</taxon>
    </lineage>
</organism>